<dbReference type="InterPro" id="IPR019775">
    <property type="entry name" value="WD40_repeat_CS"/>
</dbReference>
<dbReference type="AlphaFoldDB" id="A0A6P2CWD0"/>
<evidence type="ECO:0000313" key="4">
    <source>
        <dbReference type="EMBL" id="VTR92465.1"/>
    </source>
</evidence>
<dbReference type="Gene3D" id="2.130.10.10">
    <property type="entry name" value="YVTN repeat-like/Quinoprotein amine dehydrogenase"/>
    <property type="match status" value="1"/>
</dbReference>
<dbReference type="PROSITE" id="PS00678">
    <property type="entry name" value="WD_REPEATS_1"/>
    <property type="match status" value="1"/>
</dbReference>
<evidence type="ECO:0008006" key="6">
    <source>
        <dbReference type="Google" id="ProtNLM"/>
    </source>
</evidence>
<keyword evidence="2" id="KW-0677">Repeat</keyword>
<evidence type="ECO:0000256" key="1">
    <source>
        <dbReference type="ARBA" id="ARBA00022574"/>
    </source>
</evidence>
<organism evidence="4 5">
    <name type="scientific">Gemmata massiliana</name>
    <dbReference type="NCBI Taxonomy" id="1210884"/>
    <lineage>
        <taxon>Bacteria</taxon>
        <taxon>Pseudomonadati</taxon>
        <taxon>Planctomycetota</taxon>
        <taxon>Planctomycetia</taxon>
        <taxon>Gemmatales</taxon>
        <taxon>Gemmataceae</taxon>
        <taxon>Gemmata</taxon>
    </lineage>
</organism>
<dbReference type="PROSITE" id="PS50082">
    <property type="entry name" value="WD_REPEATS_2"/>
    <property type="match status" value="1"/>
</dbReference>
<dbReference type="EMBL" id="LR593886">
    <property type="protein sequence ID" value="VTR92465.1"/>
    <property type="molecule type" value="Genomic_DNA"/>
</dbReference>
<feature type="repeat" description="WD" evidence="3">
    <location>
        <begin position="78"/>
        <end position="102"/>
    </location>
</feature>
<dbReference type="Proteomes" id="UP000464178">
    <property type="component" value="Chromosome"/>
</dbReference>
<sequence length="276" mass="29638">MLSIWDTGYRRRVGTFPISGVGKVTAASFSPDGRSLAIASYPLGVVIVEAATWQVRARFPAFTRDPSLLWSAPRDWDALTWSPDCRLLAIAGPDGGLSVWDVTKLGEPVATDGPALEKAWVTLASNDARIGFVALRTILTSEDTGVALLKSKLAAVPAVDAKRLAALLTDLTSEDFPTREAAMTELKKLGRLAAPVMRVYMKAPKSPEGAQRVGELLRLVDGAILGPDDRRVVRTVEAVVWIGTPEAEKLLKVWAGGADGALLTTKARAALERRKK</sequence>
<gene>
    <name evidence="4" type="ORF">SOIL9_52490</name>
</gene>
<evidence type="ECO:0000256" key="3">
    <source>
        <dbReference type="PROSITE-ProRule" id="PRU00221"/>
    </source>
</evidence>
<accession>A0A6P2CWD0</accession>
<name>A0A6P2CWD0_9BACT</name>
<protein>
    <recommendedName>
        <fullName evidence="6">WD40 repeat domain-containing protein</fullName>
    </recommendedName>
</protein>
<evidence type="ECO:0000256" key="2">
    <source>
        <dbReference type="ARBA" id="ARBA00022737"/>
    </source>
</evidence>
<proteinExistence type="predicted"/>
<reference evidence="4 5" key="1">
    <citation type="submission" date="2019-05" db="EMBL/GenBank/DDBJ databases">
        <authorList>
            <consortium name="Science for Life Laboratories"/>
        </authorList>
    </citation>
    <scope>NUCLEOTIDE SEQUENCE [LARGE SCALE GENOMIC DNA]</scope>
    <source>
        <strain evidence="4">Soil9</strain>
    </source>
</reference>
<evidence type="ECO:0000313" key="5">
    <source>
        <dbReference type="Proteomes" id="UP000464178"/>
    </source>
</evidence>
<dbReference type="SUPFAM" id="SSF50969">
    <property type="entry name" value="YVTN repeat-like/Quinoprotein amine dehydrogenase"/>
    <property type="match status" value="1"/>
</dbReference>
<dbReference type="KEGG" id="gms:SOIL9_52490"/>
<dbReference type="InterPro" id="IPR015943">
    <property type="entry name" value="WD40/YVTN_repeat-like_dom_sf"/>
</dbReference>
<dbReference type="InterPro" id="IPR001680">
    <property type="entry name" value="WD40_rpt"/>
</dbReference>
<keyword evidence="5" id="KW-1185">Reference proteome</keyword>
<keyword evidence="1 3" id="KW-0853">WD repeat</keyword>
<dbReference type="InterPro" id="IPR011044">
    <property type="entry name" value="Quino_amine_DH_bsu"/>
</dbReference>